<dbReference type="InterPro" id="IPR002931">
    <property type="entry name" value="Transglutaminase-like"/>
</dbReference>
<name>A0A8J2TSF1_9FLAO</name>
<feature type="domain" description="Transglutaminase-like" evidence="1">
    <location>
        <begin position="320"/>
        <end position="390"/>
    </location>
</feature>
<gene>
    <name evidence="3" type="ORF">GCM10011531_25760</name>
</gene>
<dbReference type="RefSeq" id="WP_188606807.1">
    <property type="nucleotide sequence ID" value="NZ_BMIC01000007.1"/>
</dbReference>
<dbReference type="Gene3D" id="2.60.40.3140">
    <property type="match status" value="1"/>
</dbReference>
<evidence type="ECO:0000259" key="2">
    <source>
        <dbReference type="Pfam" id="PF12969"/>
    </source>
</evidence>
<evidence type="ECO:0008006" key="5">
    <source>
        <dbReference type="Google" id="ProtNLM"/>
    </source>
</evidence>
<comment type="caution">
    <text evidence="3">The sequence shown here is derived from an EMBL/GenBank/DDBJ whole genome shotgun (WGS) entry which is preliminary data.</text>
</comment>
<evidence type="ECO:0000313" key="4">
    <source>
        <dbReference type="Proteomes" id="UP000598120"/>
    </source>
</evidence>
<accession>A0A8J2TSF1</accession>
<protein>
    <recommendedName>
        <fullName evidence="5">DUF3857 domain-containing protein</fullName>
    </recommendedName>
</protein>
<sequence>MKKLVFITFLCIAQIAISQNYKFGKVSEEELLEKTNPDYPEANATVLYKKQQISFEYIQGKGFIQKNEIQERIKIYNKEGFDYATRLVRLYDGSSSYGESLNGLKAVTYNLDGGKIIEDKLKKDGIFEEETNKNWKTSKFTMPNIKEGCVIEFEYTIESQLSGIDDIEFQELIPIRKLEIKLKTPEYYVYKTFLNPRASYIPVLNNSKENRTITFSNKERTTTNRVSSTQNYTSTRDYIDNVVEANLSNIPPLKTESYVDNLSNYQAKLIVELERIQYPGESIEYLSTSWEKVTKTIYDYPEFGDQLNKKGYYNSDVDAILTGITDPQQKAAIIFNYVKSKVKWNEYHGYTTDAGVSKAYKEGVGNVADINLMLTSMLRYAGLNANPVLVSTKSNGIPLIPTRTGFNYVICALETSDSAILLDATQKFSTADILPTKALNWLGRLIRQDGSSDWIELIPKISSRESVSLNIKLNSDLSANGKVRNQFTNYQAFRVRDRFENYNTDEMIESLEKGKGELEISNFEIENMNDVSQPVTQSYDYVFNNAMEDIGGKLYLTPMLFLAPDENPFKENVRNYPIDYVYPIADKYMINIMLPDGYAIETMPESVKYQFNISDGEFTYLARQNGNMLQFTISLDLNKTLVLPSDYEQYKKFYQLMIEKQTEKVVLKKI</sequence>
<evidence type="ECO:0000313" key="3">
    <source>
        <dbReference type="EMBL" id="GFZ92792.1"/>
    </source>
</evidence>
<dbReference type="EMBL" id="BMIC01000007">
    <property type="protein sequence ID" value="GFZ92792.1"/>
    <property type="molecule type" value="Genomic_DNA"/>
</dbReference>
<dbReference type="InterPro" id="IPR024618">
    <property type="entry name" value="DUF3857"/>
</dbReference>
<feature type="domain" description="DUF3857" evidence="2">
    <location>
        <begin position="68"/>
        <end position="216"/>
    </location>
</feature>
<dbReference type="Gene3D" id="2.60.120.1130">
    <property type="match status" value="1"/>
</dbReference>
<dbReference type="Pfam" id="PF01841">
    <property type="entry name" value="Transglut_core"/>
    <property type="match status" value="1"/>
</dbReference>
<keyword evidence="4" id="KW-1185">Reference proteome</keyword>
<dbReference type="Pfam" id="PF12969">
    <property type="entry name" value="DUF3857"/>
    <property type="match status" value="1"/>
</dbReference>
<organism evidence="3 4">
    <name type="scientific">Aquaticitalea lipolytica</name>
    <dbReference type="NCBI Taxonomy" id="1247562"/>
    <lineage>
        <taxon>Bacteria</taxon>
        <taxon>Pseudomonadati</taxon>
        <taxon>Bacteroidota</taxon>
        <taxon>Flavobacteriia</taxon>
        <taxon>Flavobacteriales</taxon>
        <taxon>Flavobacteriaceae</taxon>
        <taxon>Aquaticitalea</taxon>
    </lineage>
</organism>
<proteinExistence type="predicted"/>
<reference evidence="3 4" key="1">
    <citation type="journal article" date="2014" name="Int. J. Syst. Evol. Microbiol.">
        <title>Complete genome sequence of Corynebacterium casei LMG S-19264T (=DSM 44701T), isolated from a smear-ripened cheese.</title>
        <authorList>
            <consortium name="US DOE Joint Genome Institute (JGI-PGF)"/>
            <person name="Walter F."/>
            <person name="Albersmeier A."/>
            <person name="Kalinowski J."/>
            <person name="Ruckert C."/>
        </authorList>
    </citation>
    <scope>NUCLEOTIDE SEQUENCE [LARGE SCALE GENOMIC DNA]</scope>
    <source>
        <strain evidence="3 4">CGMCC 1.15295</strain>
    </source>
</reference>
<evidence type="ECO:0000259" key="1">
    <source>
        <dbReference type="Pfam" id="PF01841"/>
    </source>
</evidence>
<dbReference type="AlphaFoldDB" id="A0A8J2TSF1"/>
<dbReference type="Gene3D" id="3.10.620.30">
    <property type="match status" value="1"/>
</dbReference>
<dbReference type="Proteomes" id="UP000598120">
    <property type="component" value="Unassembled WGS sequence"/>
</dbReference>